<dbReference type="InterPro" id="IPR001647">
    <property type="entry name" value="HTH_TetR"/>
</dbReference>
<dbReference type="GO" id="GO:0003700">
    <property type="term" value="F:DNA-binding transcription factor activity"/>
    <property type="evidence" value="ECO:0007669"/>
    <property type="project" value="TreeGrafter"/>
</dbReference>
<dbReference type="Pfam" id="PF17932">
    <property type="entry name" value="TetR_C_24"/>
    <property type="match status" value="1"/>
</dbReference>
<dbReference type="SUPFAM" id="SSF48498">
    <property type="entry name" value="Tetracyclin repressor-like, C-terminal domain"/>
    <property type="match status" value="1"/>
</dbReference>
<dbReference type="Gene3D" id="1.10.10.60">
    <property type="entry name" value="Homeodomain-like"/>
    <property type="match status" value="1"/>
</dbReference>
<dbReference type="InterPro" id="IPR050109">
    <property type="entry name" value="HTH-type_TetR-like_transc_reg"/>
</dbReference>
<feature type="DNA-binding region" description="H-T-H motif" evidence="4">
    <location>
        <begin position="37"/>
        <end position="56"/>
    </location>
</feature>
<keyword evidence="3" id="KW-0804">Transcription</keyword>
<dbReference type="SUPFAM" id="SSF46689">
    <property type="entry name" value="Homeodomain-like"/>
    <property type="match status" value="1"/>
</dbReference>
<evidence type="ECO:0000256" key="3">
    <source>
        <dbReference type="ARBA" id="ARBA00023163"/>
    </source>
</evidence>
<reference evidence="6" key="2">
    <citation type="submission" date="2021-09" db="EMBL/GenBank/DDBJ databases">
        <authorList>
            <person name="Gilroy R."/>
        </authorList>
    </citation>
    <scope>NUCLEOTIDE SEQUENCE</scope>
    <source>
        <strain evidence="6">ChiGjej5B5-7349</strain>
    </source>
</reference>
<dbReference type="PANTHER" id="PTHR30055:SF234">
    <property type="entry name" value="HTH-TYPE TRANSCRIPTIONAL REGULATOR BETI"/>
    <property type="match status" value="1"/>
</dbReference>
<evidence type="ECO:0000256" key="4">
    <source>
        <dbReference type="PROSITE-ProRule" id="PRU00335"/>
    </source>
</evidence>
<organism evidence="6 7">
    <name type="scientific">Brevibacterium senegalense</name>
    <dbReference type="NCBI Taxonomy" id="1033736"/>
    <lineage>
        <taxon>Bacteria</taxon>
        <taxon>Bacillati</taxon>
        <taxon>Actinomycetota</taxon>
        <taxon>Actinomycetes</taxon>
        <taxon>Micrococcales</taxon>
        <taxon>Brevibacteriaceae</taxon>
        <taxon>Brevibacterium</taxon>
    </lineage>
</organism>
<evidence type="ECO:0000256" key="1">
    <source>
        <dbReference type="ARBA" id="ARBA00023015"/>
    </source>
</evidence>
<dbReference type="InterPro" id="IPR041490">
    <property type="entry name" value="KstR2_TetR_C"/>
</dbReference>
<dbReference type="AlphaFoldDB" id="A0A921MDY5"/>
<dbReference type="Pfam" id="PF00440">
    <property type="entry name" value="TetR_N"/>
    <property type="match status" value="1"/>
</dbReference>
<dbReference type="InterPro" id="IPR036271">
    <property type="entry name" value="Tet_transcr_reg_TetR-rel_C_sf"/>
</dbReference>
<dbReference type="GO" id="GO:0000976">
    <property type="term" value="F:transcription cis-regulatory region binding"/>
    <property type="evidence" value="ECO:0007669"/>
    <property type="project" value="TreeGrafter"/>
</dbReference>
<keyword evidence="1" id="KW-0805">Transcription regulation</keyword>
<gene>
    <name evidence="6" type="ORF">K8V08_08875</name>
</gene>
<keyword evidence="2 4" id="KW-0238">DNA-binding</keyword>
<name>A0A921MDY5_9MICO</name>
<dbReference type="EMBL" id="DYUK01000190">
    <property type="protein sequence ID" value="HJG80509.1"/>
    <property type="molecule type" value="Genomic_DNA"/>
</dbReference>
<evidence type="ECO:0000313" key="6">
    <source>
        <dbReference type="EMBL" id="HJG80509.1"/>
    </source>
</evidence>
<proteinExistence type="predicted"/>
<feature type="domain" description="HTH tetR-type" evidence="5">
    <location>
        <begin position="14"/>
        <end position="74"/>
    </location>
</feature>
<sequence>MSESNGRRRAAPHYIDRATVIDAAIQVFAERGFHGASMRGIAGVAHTSQSNLYNYFDSKDGLLAFVLEVTARELAQQLEAADRAAGDEPSVRLEAAVSAYVDFVIAEPRRSVVGITEFRYLSGDARASVVKERDRTEAVFRGIVEDGIRSGDFQVIDAGFAMRAVVTVCNSMSNWYRPDGELSRDEIVARQVDLALGLVRSDRRG</sequence>
<accession>A0A921MDY5</accession>
<evidence type="ECO:0000313" key="7">
    <source>
        <dbReference type="Proteomes" id="UP000784435"/>
    </source>
</evidence>
<dbReference type="InterPro" id="IPR009057">
    <property type="entry name" value="Homeodomain-like_sf"/>
</dbReference>
<comment type="caution">
    <text evidence="6">The sequence shown here is derived from an EMBL/GenBank/DDBJ whole genome shotgun (WGS) entry which is preliminary data.</text>
</comment>
<dbReference type="PANTHER" id="PTHR30055">
    <property type="entry name" value="HTH-TYPE TRANSCRIPTIONAL REGULATOR RUTR"/>
    <property type="match status" value="1"/>
</dbReference>
<evidence type="ECO:0000259" key="5">
    <source>
        <dbReference type="PROSITE" id="PS50977"/>
    </source>
</evidence>
<dbReference type="Gene3D" id="1.10.357.10">
    <property type="entry name" value="Tetracycline Repressor, domain 2"/>
    <property type="match status" value="1"/>
</dbReference>
<evidence type="ECO:0000256" key="2">
    <source>
        <dbReference type="ARBA" id="ARBA00023125"/>
    </source>
</evidence>
<dbReference type="PROSITE" id="PS50977">
    <property type="entry name" value="HTH_TETR_2"/>
    <property type="match status" value="1"/>
</dbReference>
<reference evidence="6" key="1">
    <citation type="journal article" date="2021" name="PeerJ">
        <title>Extensive microbial diversity within the chicken gut microbiome revealed by metagenomics and culture.</title>
        <authorList>
            <person name="Gilroy R."/>
            <person name="Ravi A."/>
            <person name="Getino M."/>
            <person name="Pursley I."/>
            <person name="Horton D.L."/>
            <person name="Alikhan N.F."/>
            <person name="Baker D."/>
            <person name="Gharbi K."/>
            <person name="Hall N."/>
            <person name="Watson M."/>
            <person name="Adriaenssens E.M."/>
            <person name="Foster-Nyarko E."/>
            <person name="Jarju S."/>
            <person name="Secka A."/>
            <person name="Antonio M."/>
            <person name="Oren A."/>
            <person name="Chaudhuri R.R."/>
            <person name="La Ragione R."/>
            <person name="Hildebrand F."/>
            <person name="Pallen M.J."/>
        </authorList>
    </citation>
    <scope>NUCLEOTIDE SEQUENCE</scope>
    <source>
        <strain evidence="6">ChiGjej5B5-7349</strain>
    </source>
</reference>
<protein>
    <submittedName>
        <fullName evidence="6">TetR/AcrR family transcriptional regulator</fullName>
    </submittedName>
</protein>
<dbReference type="Proteomes" id="UP000784435">
    <property type="component" value="Unassembled WGS sequence"/>
</dbReference>
<dbReference type="PRINTS" id="PR00455">
    <property type="entry name" value="HTHTETR"/>
</dbReference>